<gene>
    <name evidence="3" type="ORF">NE863_25325</name>
</gene>
<dbReference type="RefSeq" id="WP_060584572.1">
    <property type="nucleotide sequence ID" value="NZ_CP098808.1"/>
</dbReference>
<dbReference type="InterPro" id="IPR006076">
    <property type="entry name" value="FAD-dep_OxRdtase"/>
</dbReference>
<evidence type="ECO:0000259" key="2">
    <source>
        <dbReference type="Pfam" id="PF01266"/>
    </source>
</evidence>
<dbReference type="GO" id="GO:0016491">
    <property type="term" value="F:oxidoreductase activity"/>
    <property type="evidence" value="ECO:0007669"/>
    <property type="project" value="UniProtKB-KW"/>
</dbReference>
<dbReference type="GO" id="GO:0005737">
    <property type="term" value="C:cytoplasm"/>
    <property type="evidence" value="ECO:0007669"/>
    <property type="project" value="TreeGrafter"/>
</dbReference>
<feature type="domain" description="FAD dependent oxidoreductase" evidence="2">
    <location>
        <begin position="5"/>
        <end position="390"/>
    </location>
</feature>
<dbReference type="PANTHER" id="PTHR13847">
    <property type="entry name" value="SARCOSINE DEHYDROGENASE-RELATED"/>
    <property type="match status" value="1"/>
</dbReference>
<dbReference type="PANTHER" id="PTHR13847:SF289">
    <property type="entry name" value="GLYCINE OXIDASE"/>
    <property type="match status" value="1"/>
</dbReference>
<dbReference type="Gene3D" id="3.30.9.10">
    <property type="entry name" value="D-Amino Acid Oxidase, subunit A, domain 2"/>
    <property type="match status" value="1"/>
</dbReference>
<geneLocation type="plasmid" evidence="3 4">
    <name>pA</name>
</geneLocation>
<evidence type="ECO:0000256" key="1">
    <source>
        <dbReference type="ARBA" id="ARBA00023002"/>
    </source>
</evidence>
<dbReference type="AlphaFoldDB" id="A0A9Q8YBA6"/>
<protein>
    <submittedName>
        <fullName evidence="3">FAD-binding oxidoreductase</fullName>
    </submittedName>
</protein>
<accession>A0A9Q8YBA6</accession>
<organism evidence="3 4">
    <name type="scientific">Ensifer adhaerens</name>
    <name type="common">Sinorhizobium morelense</name>
    <dbReference type="NCBI Taxonomy" id="106592"/>
    <lineage>
        <taxon>Bacteria</taxon>
        <taxon>Pseudomonadati</taxon>
        <taxon>Pseudomonadota</taxon>
        <taxon>Alphaproteobacteria</taxon>
        <taxon>Hyphomicrobiales</taxon>
        <taxon>Rhizobiaceae</taxon>
        <taxon>Sinorhizobium/Ensifer group</taxon>
        <taxon>Ensifer</taxon>
    </lineage>
</organism>
<proteinExistence type="predicted"/>
<dbReference type="EMBL" id="CP098808">
    <property type="protein sequence ID" value="USJ25787.1"/>
    <property type="molecule type" value="Genomic_DNA"/>
</dbReference>
<keyword evidence="3" id="KW-0614">Plasmid</keyword>
<dbReference type="InterPro" id="IPR036188">
    <property type="entry name" value="FAD/NAD-bd_sf"/>
</dbReference>
<evidence type="ECO:0000313" key="4">
    <source>
        <dbReference type="Proteomes" id="UP001055460"/>
    </source>
</evidence>
<keyword evidence="1" id="KW-0560">Oxidoreductase</keyword>
<dbReference type="Pfam" id="PF01266">
    <property type="entry name" value="DAO"/>
    <property type="match status" value="1"/>
</dbReference>
<dbReference type="SUPFAM" id="SSF51905">
    <property type="entry name" value="FAD/NAD(P)-binding domain"/>
    <property type="match status" value="1"/>
</dbReference>
<evidence type="ECO:0000313" key="3">
    <source>
        <dbReference type="EMBL" id="USJ25787.1"/>
    </source>
</evidence>
<dbReference type="Gene3D" id="3.50.50.60">
    <property type="entry name" value="FAD/NAD(P)-binding domain"/>
    <property type="match status" value="2"/>
</dbReference>
<name>A0A9Q8YBA6_ENSAD</name>
<dbReference type="Proteomes" id="UP001055460">
    <property type="component" value="Plasmid pA"/>
</dbReference>
<sequence>MTTSIVLGAGMVGVSTALALQETGHQVVLIDRKAPGRETSYGNAGIIQTEAVEPYAFPRSLAEIVRVGLKRGNDTDWRLGDMPRLAGPLWRYFTQSAPATYARTVAAYSKLALRASGDHARFIEPANAGDLIVREGWRAVYRSPGKLDAAVATAERLKREYGVPSDVLTSDELAASEPALKSRLAGAVHWTSPWTCRDPGDLVSRYAALFVARGGKVAQGDAMSLQQTGAGWRVLSERGNLTAENAVVALGPWSPMLLARFGYRVPMVFKRGYHWHFGGKEGPRISMLDIDSSALIAPMNAGWRVLTGAHLAPLGTAPASRQIRHAVNAARTLFALRDPIEAAPWSGTRPCMPDMLPVVGPSRHKGLWFHFGHGHQGFTLGPTTALLLAEQVAGNRNNPLALPLLPSSRDWA</sequence>
<reference evidence="3" key="1">
    <citation type="submission" date="2022-06" db="EMBL/GenBank/DDBJ databases">
        <title>Physiological and biochemical characterization and genomic elucidation of a strain of the genus Ensifer adhaerens M8 that combines arsenic oxidation and chromium reduction.</title>
        <authorList>
            <person name="Li X."/>
            <person name="Yu c."/>
        </authorList>
    </citation>
    <scope>NUCLEOTIDE SEQUENCE</scope>
    <source>
        <strain evidence="3">M8</strain>
        <plasmid evidence="3">pA</plasmid>
    </source>
</reference>